<dbReference type="InterPro" id="IPR006547">
    <property type="entry name" value="NO3_Rdtase_bsu"/>
</dbReference>
<dbReference type="EMBL" id="LXSG01000033">
    <property type="protein sequence ID" value="OAM18609.1"/>
    <property type="molecule type" value="Genomic_DNA"/>
</dbReference>
<keyword evidence="7" id="KW-0677">Repeat</keyword>
<dbReference type="Proteomes" id="UP000215465">
    <property type="component" value="Chromosome 1"/>
</dbReference>
<dbReference type="SUPFAM" id="SSF54862">
    <property type="entry name" value="4Fe-4S ferredoxins"/>
    <property type="match status" value="1"/>
</dbReference>
<dbReference type="GO" id="GO:0009055">
    <property type="term" value="F:electron transfer activity"/>
    <property type="evidence" value="ECO:0007669"/>
    <property type="project" value="TreeGrafter"/>
</dbReference>
<comment type="subcellular location">
    <subcellularLocation>
        <location evidence="3">Cell envelope</location>
    </subcellularLocation>
</comment>
<dbReference type="GO" id="GO:0009325">
    <property type="term" value="C:nitrate reductase complex"/>
    <property type="evidence" value="ECO:0007669"/>
    <property type="project" value="InterPro"/>
</dbReference>
<dbReference type="FunFam" id="3.30.70.20:FF:000008">
    <property type="entry name" value="Respiratory nitrate reductase beta subunit"/>
    <property type="match status" value="1"/>
</dbReference>
<evidence type="ECO:0000313" key="13">
    <source>
        <dbReference type="EMBL" id="OAM18609.1"/>
    </source>
</evidence>
<dbReference type="KEGG" id="ecor:SAMEA4412678_1291"/>
<gene>
    <name evidence="14" type="primary">narY</name>
    <name evidence="13" type="ORF">A7P90_06705</name>
    <name evidence="14" type="ORF">SAMEA4412678_01291</name>
</gene>
<keyword evidence="5" id="KW-0004">4Fe-4S</keyword>
<feature type="domain" description="4Fe-4S ferredoxin-type" evidence="12">
    <location>
        <begin position="7"/>
        <end position="35"/>
    </location>
</feature>
<keyword evidence="10" id="KW-0411">Iron-sulfur</keyword>
<dbReference type="InterPro" id="IPR017896">
    <property type="entry name" value="4Fe4S_Fe-S-bd"/>
</dbReference>
<protein>
    <submittedName>
        <fullName evidence="13">Nitrate reductase subunit beta</fullName>
    </submittedName>
    <submittedName>
        <fullName evidence="14">Respiratory nitrate reductase 2 beta chain</fullName>
        <ecNumber evidence="14">1.7.99.4</ecNumber>
    </submittedName>
</protein>
<dbReference type="GO" id="GO:0016020">
    <property type="term" value="C:membrane"/>
    <property type="evidence" value="ECO:0007669"/>
    <property type="project" value="TreeGrafter"/>
</dbReference>
<evidence type="ECO:0000313" key="16">
    <source>
        <dbReference type="Proteomes" id="UP000215465"/>
    </source>
</evidence>
<dbReference type="FunFam" id="3.30.70.20:FF:000010">
    <property type="entry name" value="Respiratory nitrate reductase beta subunit"/>
    <property type="match status" value="1"/>
</dbReference>
<dbReference type="PANTHER" id="PTHR43518">
    <property type="entry name" value="NITRATE REDUCTASE BETA SUBUNIT"/>
    <property type="match status" value="1"/>
</dbReference>
<dbReference type="GO" id="GO:0051539">
    <property type="term" value="F:4 iron, 4 sulfur cluster binding"/>
    <property type="evidence" value="ECO:0007669"/>
    <property type="project" value="UniProtKB-KW"/>
</dbReference>
<evidence type="ECO:0000256" key="10">
    <source>
        <dbReference type="ARBA" id="ARBA00023014"/>
    </source>
</evidence>
<organism evidence="13 15">
    <name type="scientific">Eikenella corrodens</name>
    <dbReference type="NCBI Taxonomy" id="539"/>
    <lineage>
        <taxon>Bacteria</taxon>
        <taxon>Pseudomonadati</taxon>
        <taxon>Pseudomonadota</taxon>
        <taxon>Betaproteobacteria</taxon>
        <taxon>Neisseriales</taxon>
        <taxon>Neisseriaceae</taxon>
        <taxon>Eikenella</taxon>
    </lineage>
</organism>
<evidence type="ECO:0000256" key="3">
    <source>
        <dbReference type="ARBA" id="ARBA00004196"/>
    </source>
</evidence>
<name>A0A1A9RJQ4_EIKCO</name>
<dbReference type="PROSITE" id="PS51379">
    <property type="entry name" value="4FE4S_FER_2"/>
    <property type="match status" value="3"/>
</dbReference>
<dbReference type="Proteomes" id="UP000077589">
    <property type="component" value="Unassembled WGS sequence"/>
</dbReference>
<evidence type="ECO:0000256" key="5">
    <source>
        <dbReference type="ARBA" id="ARBA00022485"/>
    </source>
</evidence>
<evidence type="ECO:0000313" key="15">
    <source>
        <dbReference type="Proteomes" id="UP000077589"/>
    </source>
</evidence>
<keyword evidence="9" id="KW-0408">Iron</keyword>
<dbReference type="EC" id="1.7.99.4" evidence="14"/>
<feature type="domain" description="4Fe-4S ferredoxin-type" evidence="12">
    <location>
        <begin position="174"/>
        <end position="205"/>
    </location>
</feature>
<evidence type="ECO:0000256" key="4">
    <source>
        <dbReference type="ARBA" id="ARBA00022448"/>
    </source>
</evidence>
<reference evidence="14 16" key="3">
    <citation type="submission" date="2017-06" db="EMBL/GenBank/DDBJ databases">
        <authorList>
            <consortium name="Pathogen Informatics"/>
        </authorList>
    </citation>
    <scope>NUCLEOTIDE SEQUENCE [LARGE SCALE GENOMIC DNA]</scope>
    <source>
        <strain evidence="14 16">NCTC10596</strain>
    </source>
</reference>
<keyword evidence="11" id="KW-0003">3Fe-4S</keyword>
<dbReference type="GO" id="GO:0046872">
    <property type="term" value="F:metal ion binding"/>
    <property type="evidence" value="ECO:0007669"/>
    <property type="project" value="UniProtKB-KW"/>
</dbReference>
<reference evidence="13" key="2">
    <citation type="submission" date="2016-05" db="EMBL/GenBank/DDBJ databases">
        <authorList>
            <person name="Lavstsen T."/>
            <person name="Jespersen J.S."/>
        </authorList>
    </citation>
    <scope>NUCLEOTIDE SEQUENCE</scope>
    <source>
        <strain evidence="13">NML04-0072</strain>
    </source>
</reference>
<evidence type="ECO:0000256" key="9">
    <source>
        <dbReference type="ARBA" id="ARBA00023004"/>
    </source>
</evidence>
<evidence type="ECO:0000256" key="8">
    <source>
        <dbReference type="ARBA" id="ARBA00022982"/>
    </source>
</evidence>
<dbReference type="Gene3D" id="3.30.70.20">
    <property type="match status" value="3"/>
</dbReference>
<dbReference type="GO" id="GO:0009061">
    <property type="term" value="P:anaerobic respiration"/>
    <property type="evidence" value="ECO:0007669"/>
    <property type="project" value="TreeGrafter"/>
</dbReference>
<dbReference type="OrthoDB" id="9779457at2"/>
<dbReference type="RefSeq" id="WP_003823940.1">
    <property type="nucleotide sequence ID" value="NZ_CAUTFU010000039.1"/>
</dbReference>
<evidence type="ECO:0000256" key="7">
    <source>
        <dbReference type="ARBA" id="ARBA00022737"/>
    </source>
</evidence>
<comment type="cofactor">
    <cofactor evidence="2">
        <name>[4Fe-4S] cluster</name>
        <dbReference type="ChEBI" id="CHEBI:49883"/>
    </cofactor>
</comment>
<accession>A0A1A9RJQ4</accession>
<dbReference type="GO" id="GO:0030313">
    <property type="term" value="C:cell envelope"/>
    <property type="evidence" value="ECO:0007669"/>
    <property type="project" value="UniProtKB-SubCell"/>
</dbReference>
<comment type="cofactor">
    <cofactor evidence="1">
        <name>[3Fe-4S] cluster</name>
        <dbReference type="ChEBI" id="CHEBI:21137"/>
    </cofactor>
</comment>
<keyword evidence="8" id="KW-0249">Electron transport</keyword>
<dbReference type="GeneID" id="60770193"/>
<dbReference type="GO" id="GO:0008940">
    <property type="term" value="F:nitrate reductase activity"/>
    <property type="evidence" value="ECO:0007669"/>
    <property type="project" value="InterPro"/>
</dbReference>
<reference evidence="15" key="1">
    <citation type="submission" date="2016-05" db="EMBL/GenBank/DDBJ databases">
        <title>Draft genome of Corynebacterium afermentans subsp. afermentans LCDC 88199T.</title>
        <authorList>
            <person name="Bernier A.-M."/>
            <person name="Bernard K."/>
        </authorList>
    </citation>
    <scope>NUCLEOTIDE SEQUENCE [LARGE SCALE GENOMIC DNA]</scope>
    <source>
        <strain evidence="15">NML04-0072</strain>
    </source>
</reference>
<evidence type="ECO:0000256" key="6">
    <source>
        <dbReference type="ARBA" id="ARBA00022723"/>
    </source>
</evidence>
<keyword evidence="14" id="KW-0560">Oxidoreductase</keyword>
<keyword evidence="4" id="KW-0813">Transport</keyword>
<dbReference type="STRING" id="539.A7P85_01450"/>
<dbReference type="AlphaFoldDB" id="A0A1A9RJQ4"/>
<dbReference type="Pfam" id="PF13247">
    <property type="entry name" value="Fer4_11"/>
    <property type="match status" value="1"/>
</dbReference>
<dbReference type="CDD" id="cd10557">
    <property type="entry name" value="NarH_beta-like"/>
    <property type="match status" value="1"/>
</dbReference>
<evidence type="ECO:0000259" key="12">
    <source>
        <dbReference type="PROSITE" id="PS51379"/>
    </source>
</evidence>
<dbReference type="NCBIfam" id="TIGR01660">
    <property type="entry name" value="narH"/>
    <property type="match status" value="1"/>
</dbReference>
<evidence type="ECO:0000256" key="1">
    <source>
        <dbReference type="ARBA" id="ARBA00001927"/>
    </source>
</evidence>
<dbReference type="InterPro" id="IPR029263">
    <property type="entry name" value="Nitr_red_bet_C"/>
</dbReference>
<dbReference type="GO" id="GO:0042126">
    <property type="term" value="P:nitrate metabolic process"/>
    <property type="evidence" value="ECO:0007669"/>
    <property type="project" value="InterPro"/>
</dbReference>
<dbReference type="EMBL" id="LT906482">
    <property type="protein sequence ID" value="SNW08890.1"/>
    <property type="molecule type" value="Genomic_DNA"/>
</dbReference>
<keyword evidence="6" id="KW-0479">Metal-binding</keyword>
<evidence type="ECO:0000256" key="2">
    <source>
        <dbReference type="ARBA" id="ARBA00001966"/>
    </source>
</evidence>
<proteinExistence type="predicted"/>
<evidence type="ECO:0000256" key="11">
    <source>
        <dbReference type="ARBA" id="ARBA00023291"/>
    </source>
</evidence>
<dbReference type="InterPro" id="IPR038262">
    <property type="entry name" value="Nitr_red_bet_C_sf"/>
</dbReference>
<feature type="domain" description="4Fe-4S ferredoxin-type" evidence="12">
    <location>
        <begin position="207"/>
        <end position="236"/>
    </location>
</feature>
<dbReference type="FunFam" id="3.30.70.20:FF:000005">
    <property type="entry name" value="Respiratory nitrate reductase beta subunit"/>
    <property type="match status" value="1"/>
</dbReference>
<dbReference type="GO" id="GO:0051538">
    <property type="term" value="F:3 iron, 4 sulfur cluster binding"/>
    <property type="evidence" value="ECO:0007669"/>
    <property type="project" value="UniProtKB-KW"/>
</dbReference>
<dbReference type="Gene3D" id="1.10.3650.10">
    <property type="entry name" value="nitrate reductase domain like"/>
    <property type="match status" value="1"/>
</dbReference>
<dbReference type="PANTHER" id="PTHR43518:SF1">
    <property type="entry name" value="RESPIRATORY NITRATE REDUCTASE 1 BETA CHAIN"/>
    <property type="match status" value="1"/>
</dbReference>
<evidence type="ECO:0000313" key="14">
    <source>
        <dbReference type="EMBL" id="SNW08890.1"/>
    </source>
</evidence>
<dbReference type="Pfam" id="PF14711">
    <property type="entry name" value="Nitr_red_bet_C"/>
    <property type="match status" value="1"/>
</dbReference>
<sequence>MKIRAQVGMVLNLDKCIGCHTCSVTCKNVWTSRDGVEYAWFNNVETKPGIGFPKNWEDQEKWNGGWVRKPNGKLVPKQGGRLKILSNIFANPNLPQIDDYYEPFTYDYEHLQNAPRMKTPPTARPISVLTGKKMDKVEWGPNWEDDLAGEFEKRAKDTLFEGIQKDMMGAFEQTFMMYLPRLCEHCLNPTCVASCPSGSIYKREDDGIVLIDQDKCRGWRMCVSGCPYKKIYYNWVSGKAEKCIFCYPRIEAGEPTVCSETCVGRIRYLGVLLYDADKIEEAASVENPQDLYEAQLGVFLDPHDPEIQREALKQGISQSWLDAAKKSPVYKMAMEWKIAFPLHPEYRTLPMVWYIPPLSPIQSAIENGLVGENGIIPSVDEMRIPLRYLANLLTAGKIEPIKDALERMIAMRRYKRGQVVHGETLEQTLDGTGLTPAMVEDMYQIMAIANYEDRFVIPTSHKEQVENTFEDKASCGFSFGNGCSGGSDGMTKESLFGKPKASPIIFFDRRKDLEENREKGVR</sequence>